<accession>A0A8S1UBS0</accession>
<dbReference type="EMBL" id="CAJJDO010000036">
    <property type="protein sequence ID" value="CAD8161587.1"/>
    <property type="molecule type" value="Genomic_DNA"/>
</dbReference>
<reference evidence="2" key="1">
    <citation type="submission" date="2021-01" db="EMBL/GenBank/DDBJ databases">
        <authorList>
            <consortium name="Genoscope - CEA"/>
            <person name="William W."/>
        </authorList>
    </citation>
    <scope>NUCLEOTIDE SEQUENCE</scope>
</reference>
<evidence type="ECO:0000313" key="3">
    <source>
        <dbReference type="Proteomes" id="UP000689195"/>
    </source>
</evidence>
<protein>
    <submittedName>
        <fullName evidence="2">Uncharacterized protein</fullName>
    </submittedName>
</protein>
<keyword evidence="1" id="KW-0472">Membrane</keyword>
<dbReference type="AlphaFoldDB" id="A0A8S1UBS0"/>
<feature type="transmembrane region" description="Helical" evidence="1">
    <location>
        <begin position="25"/>
        <end position="46"/>
    </location>
</feature>
<evidence type="ECO:0000313" key="2">
    <source>
        <dbReference type="EMBL" id="CAD8161587.1"/>
    </source>
</evidence>
<name>A0A8S1UBS0_9CILI</name>
<proteinExistence type="predicted"/>
<keyword evidence="1" id="KW-0812">Transmembrane</keyword>
<sequence>MIGDVLFHMLPQILGTYQQNNDHNNPQICLILNGILLFVFFDFFIIKLKNLRDKRDEPHDYDHNDSSIVFLFWRLS</sequence>
<organism evidence="2 3">
    <name type="scientific">Paramecium pentaurelia</name>
    <dbReference type="NCBI Taxonomy" id="43138"/>
    <lineage>
        <taxon>Eukaryota</taxon>
        <taxon>Sar</taxon>
        <taxon>Alveolata</taxon>
        <taxon>Ciliophora</taxon>
        <taxon>Intramacronucleata</taxon>
        <taxon>Oligohymenophorea</taxon>
        <taxon>Peniculida</taxon>
        <taxon>Parameciidae</taxon>
        <taxon>Paramecium</taxon>
    </lineage>
</organism>
<comment type="caution">
    <text evidence="2">The sequence shown here is derived from an EMBL/GenBank/DDBJ whole genome shotgun (WGS) entry which is preliminary data.</text>
</comment>
<gene>
    <name evidence="2" type="ORF">PPENT_87.1.T0360261</name>
</gene>
<keyword evidence="3" id="KW-1185">Reference proteome</keyword>
<dbReference type="Proteomes" id="UP000689195">
    <property type="component" value="Unassembled WGS sequence"/>
</dbReference>
<evidence type="ECO:0000256" key="1">
    <source>
        <dbReference type="SAM" id="Phobius"/>
    </source>
</evidence>
<keyword evidence="1" id="KW-1133">Transmembrane helix</keyword>